<keyword evidence="1" id="KW-0472">Membrane</keyword>
<dbReference type="SUPFAM" id="SSF48317">
    <property type="entry name" value="Acid phosphatase/Vanadium-dependent haloperoxidase"/>
    <property type="match status" value="1"/>
</dbReference>
<comment type="caution">
    <text evidence="3">The sequence shown here is derived from an EMBL/GenBank/DDBJ whole genome shotgun (WGS) entry which is preliminary data.</text>
</comment>
<proteinExistence type="predicted"/>
<evidence type="ECO:0000313" key="4">
    <source>
        <dbReference type="Proteomes" id="UP000094329"/>
    </source>
</evidence>
<reference evidence="3 4" key="1">
    <citation type="submission" date="2016-08" db="EMBL/GenBank/DDBJ databases">
        <title>Draft genome sequence of Candidatus Piscirickettsia litoralis, from seawater.</title>
        <authorList>
            <person name="Wan X."/>
            <person name="Lee A.J."/>
            <person name="Hou S."/>
            <person name="Donachie S.P."/>
        </authorList>
    </citation>
    <scope>NUCLEOTIDE SEQUENCE [LARGE SCALE GENOMIC DNA]</scope>
    <source>
        <strain evidence="3 4">Y2</strain>
    </source>
</reference>
<keyword evidence="4" id="KW-1185">Reference proteome</keyword>
<gene>
    <name evidence="3" type="ORF">BGC07_14350</name>
</gene>
<feature type="transmembrane region" description="Helical" evidence="1">
    <location>
        <begin position="158"/>
        <end position="182"/>
    </location>
</feature>
<feature type="non-terminal residue" evidence="3">
    <location>
        <position position="310"/>
    </location>
</feature>
<evidence type="ECO:0000259" key="2">
    <source>
        <dbReference type="Pfam" id="PF14378"/>
    </source>
</evidence>
<protein>
    <submittedName>
        <fullName evidence="3">Phosphatidic acid phosphatase</fullName>
    </submittedName>
</protein>
<dbReference type="RefSeq" id="WP_069313649.1">
    <property type="nucleotide sequence ID" value="NZ_MDTU01000001.1"/>
</dbReference>
<name>A0ABX3A877_9GAMM</name>
<dbReference type="EMBL" id="MDTU01000001">
    <property type="protein sequence ID" value="ODN43853.1"/>
    <property type="molecule type" value="Genomic_DNA"/>
</dbReference>
<feature type="transmembrane region" description="Helical" evidence="1">
    <location>
        <begin position="189"/>
        <end position="207"/>
    </location>
</feature>
<organism evidence="3 4">
    <name type="scientific">Piscirickettsia litoralis</name>
    <dbReference type="NCBI Taxonomy" id="1891921"/>
    <lineage>
        <taxon>Bacteria</taxon>
        <taxon>Pseudomonadati</taxon>
        <taxon>Pseudomonadota</taxon>
        <taxon>Gammaproteobacteria</taxon>
        <taxon>Thiotrichales</taxon>
        <taxon>Piscirickettsiaceae</taxon>
        <taxon>Piscirickettsia</taxon>
    </lineage>
</organism>
<dbReference type="Pfam" id="PF14378">
    <property type="entry name" value="PAP2_3"/>
    <property type="match status" value="1"/>
</dbReference>
<sequence length="310" mass="35744">MKIYGSSTGKFFKKKQELFFLCRVILSRIYHFFDKLSLLFSFIVILLSVVVSTINEHYSHYTSLVTPDLLTNLFVIALCIILVTLSVPIRENYPKISLMFKLIGLYVIAWVVMFSAYNLQFTPFSPIDHFLYQADLAIGVQQNQWVAWLYHHPILHKIFVNIYNSLDYQVLILPILACFLINKQDVESFLVKLPFLQLIGGLIYYFWPTASPASLLNQQFLVQGQIDLALQFQQIHEGMMPTVVGEGLISFPSFHVIWSALFTLLFKQNKYLFIPLLILNVLLWVSTVVLGWHYMMDVIASLVLVGVAVF</sequence>
<feature type="transmembrane region" description="Helical" evidence="1">
    <location>
        <begin position="248"/>
        <end position="266"/>
    </location>
</feature>
<feature type="transmembrane region" description="Helical" evidence="1">
    <location>
        <begin position="69"/>
        <end position="87"/>
    </location>
</feature>
<feature type="domain" description="Inositolphosphotransferase Aur1/Ipt1" evidence="2">
    <location>
        <begin position="130"/>
        <end position="309"/>
    </location>
</feature>
<evidence type="ECO:0000256" key="1">
    <source>
        <dbReference type="SAM" id="Phobius"/>
    </source>
</evidence>
<dbReference type="Gene3D" id="1.20.144.10">
    <property type="entry name" value="Phosphatidic acid phosphatase type 2/haloperoxidase"/>
    <property type="match status" value="1"/>
</dbReference>
<accession>A0ABX3A877</accession>
<keyword evidence="1" id="KW-0812">Transmembrane</keyword>
<keyword evidence="1" id="KW-1133">Transmembrane helix</keyword>
<feature type="transmembrane region" description="Helical" evidence="1">
    <location>
        <begin position="99"/>
        <end position="117"/>
    </location>
</feature>
<evidence type="ECO:0000313" key="3">
    <source>
        <dbReference type="EMBL" id="ODN43853.1"/>
    </source>
</evidence>
<feature type="transmembrane region" description="Helical" evidence="1">
    <location>
        <begin position="273"/>
        <end position="295"/>
    </location>
</feature>
<feature type="transmembrane region" description="Helical" evidence="1">
    <location>
        <begin position="36"/>
        <end position="54"/>
    </location>
</feature>
<dbReference type="Proteomes" id="UP000094329">
    <property type="component" value="Unassembled WGS sequence"/>
</dbReference>
<dbReference type="InterPro" id="IPR036938">
    <property type="entry name" value="PAP2/HPO_sf"/>
</dbReference>
<dbReference type="InterPro" id="IPR026841">
    <property type="entry name" value="Aur1/Ipt1"/>
</dbReference>